<evidence type="ECO:0000256" key="4">
    <source>
        <dbReference type="ARBA" id="ARBA00022989"/>
    </source>
</evidence>
<feature type="transmembrane region" description="Helical" evidence="6">
    <location>
        <begin position="378"/>
        <end position="402"/>
    </location>
</feature>
<comment type="subcellular location">
    <subcellularLocation>
        <location evidence="1">Cell membrane</location>
        <topology evidence="1">Multi-pass membrane protein</topology>
    </subcellularLocation>
</comment>
<dbReference type="NCBIfam" id="TIGR00893">
    <property type="entry name" value="2A0114"/>
    <property type="match status" value="1"/>
</dbReference>
<dbReference type="PROSITE" id="PS50850">
    <property type="entry name" value="MFS"/>
    <property type="match status" value="1"/>
</dbReference>
<reference evidence="9" key="1">
    <citation type="journal article" date="2019" name="Int. J. Syst. Evol. Microbiol.">
        <title>The Global Catalogue of Microorganisms (GCM) 10K type strain sequencing project: providing services to taxonomists for standard genome sequencing and annotation.</title>
        <authorList>
            <consortium name="The Broad Institute Genomics Platform"/>
            <consortium name="The Broad Institute Genome Sequencing Center for Infectious Disease"/>
            <person name="Wu L."/>
            <person name="Ma J."/>
        </authorList>
    </citation>
    <scope>NUCLEOTIDE SEQUENCE [LARGE SCALE GENOMIC DNA]</scope>
    <source>
        <strain evidence="9">CGMCC 1.16305</strain>
    </source>
</reference>
<dbReference type="Gene3D" id="1.20.1250.20">
    <property type="entry name" value="MFS general substrate transporter like domains"/>
    <property type="match status" value="2"/>
</dbReference>
<dbReference type="InterPro" id="IPR050382">
    <property type="entry name" value="MFS_Na/Anion_cotransporter"/>
</dbReference>
<protein>
    <submittedName>
        <fullName evidence="8">MFS transporter</fullName>
    </submittedName>
</protein>
<evidence type="ECO:0000259" key="7">
    <source>
        <dbReference type="PROSITE" id="PS50850"/>
    </source>
</evidence>
<keyword evidence="9" id="KW-1185">Reference proteome</keyword>
<dbReference type="RefSeq" id="WP_380964117.1">
    <property type="nucleotide sequence ID" value="NZ_JBHTCO010000004.1"/>
</dbReference>
<dbReference type="SUPFAM" id="SSF103473">
    <property type="entry name" value="MFS general substrate transporter"/>
    <property type="match status" value="1"/>
</dbReference>
<accession>A0ABW2PYD2</accession>
<dbReference type="InterPro" id="IPR020846">
    <property type="entry name" value="MFS_dom"/>
</dbReference>
<keyword evidence="4 6" id="KW-1133">Transmembrane helix</keyword>
<evidence type="ECO:0000313" key="8">
    <source>
        <dbReference type="EMBL" id="MFC7392236.1"/>
    </source>
</evidence>
<comment type="caution">
    <text evidence="8">The sequence shown here is derived from an EMBL/GenBank/DDBJ whole genome shotgun (WGS) entry which is preliminary data.</text>
</comment>
<evidence type="ECO:0000256" key="5">
    <source>
        <dbReference type="ARBA" id="ARBA00023136"/>
    </source>
</evidence>
<dbReference type="EMBL" id="JBHTCO010000004">
    <property type="protein sequence ID" value="MFC7392236.1"/>
    <property type="molecule type" value="Genomic_DNA"/>
</dbReference>
<evidence type="ECO:0000256" key="3">
    <source>
        <dbReference type="ARBA" id="ARBA00022692"/>
    </source>
</evidence>
<keyword evidence="5 6" id="KW-0472">Membrane</keyword>
<keyword evidence="2" id="KW-0813">Transport</keyword>
<organism evidence="8 9">
    <name type="scientific">Scopulibacillus cellulosilyticus</name>
    <dbReference type="NCBI Taxonomy" id="2665665"/>
    <lineage>
        <taxon>Bacteria</taxon>
        <taxon>Bacillati</taxon>
        <taxon>Bacillota</taxon>
        <taxon>Bacilli</taxon>
        <taxon>Bacillales</taxon>
        <taxon>Sporolactobacillaceae</taxon>
        <taxon>Scopulibacillus</taxon>
    </lineage>
</organism>
<dbReference type="CDD" id="cd17319">
    <property type="entry name" value="MFS_ExuT_GudP_like"/>
    <property type="match status" value="1"/>
</dbReference>
<feature type="transmembrane region" description="Helical" evidence="6">
    <location>
        <begin position="23"/>
        <end position="40"/>
    </location>
</feature>
<feature type="transmembrane region" description="Helical" evidence="6">
    <location>
        <begin position="169"/>
        <end position="199"/>
    </location>
</feature>
<dbReference type="PANTHER" id="PTHR11662:SF333">
    <property type="entry name" value="D-GALACTONATE TRANSPORTER"/>
    <property type="match status" value="1"/>
</dbReference>
<dbReference type="InterPro" id="IPR011701">
    <property type="entry name" value="MFS"/>
</dbReference>
<dbReference type="InterPro" id="IPR036259">
    <property type="entry name" value="MFS_trans_sf"/>
</dbReference>
<keyword evidence="3 6" id="KW-0812">Transmembrane</keyword>
<feature type="transmembrane region" description="Helical" evidence="6">
    <location>
        <begin position="345"/>
        <end position="366"/>
    </location>
</feature>
<feature type="transmembrane region" description="Helical" evidence="6">
    <location>
        <begin position="98"/>
        <end position="120"/>
    </location>
</feature>
<feature type="transmembrane region" description="Helical" evidence="6">
    <location>
        <begin position="281"/>
        <end position="310"/>
    </location>
</feature>
<dbReference type="Pfam" id="PF07690">
    <property type="entry name" value="MFS_1"/>
    <property type="match status" value="1"/>
</dbReference>
<evidence type="ECO:0000256" key="1">
    <source>
        <dbReference type="ARBA" id="ARBA00004651"/>
    </source>
</evidence>
<sequence>MESPNSEKVYSLNSKVNQRRTKVRYFIVFLLFLATIINYLDRANLSVVGPSIGKSLDLSAGEMGLIFSAFGWTYAIMQIPGGWILDRLGSKITYGFSLLIWSILTCFQGLANGFGLLFGLRLGIGFSEAPAFPTNNRVVSTWFPQKERAFATGVFTAGEYVGLGFLTPILFWLLSTFGWESVFIVSGAAGIIFSCVWLIKYNDPAKDKKVNQAELNYIREGGGVVENKSERSKISWSQVASLFKHRQLIGIYIGQIGITATLWFFLTWFPTYLVDEKHMTILHVGFVAAIPYIAAFIGVLFGGFLSDWMIHCGISVSISRKLPIIIGLLLSSSIILANYTSSVPLVITIMSIAFFAQGMAAISWTMVSEIAPPELMGLAGGVFNFAGNLSSIIVPIVIGFIVGATHSFGGALAFVAAIAVIGALSYIFIVGEVKRVKME</sequence>
<feature type="transmembrane region" description="Helical" evidence="6">
    <location>
        <begin position="60"/>
        <end position="77"/>
    </location>
</feature>
<dbReference type="Proteomes" id="UP001596505">
    <property type="component" value="Unassembled WGS sequence"/>
</dbReference>
<feature type="transmembrane region" description="Helical" evidence="6">
    <location>
        <begin position="408"/>
        <end position="429"/>
    </location>
</feature>
<feature type="transmembrane region" description="Helical" evidence="6">
    <location>
        <begin position="248"/>
        <end position="269"/>
    </location>
</feature>
<feature type="transmembrane region" description="Helical" evidence="6">
    <location>
        <begin position="322"/>
        <end position="339"/>
    </location>
</feature>
<evidence type="ECO:0000256" key="2">
    <source>
        <dbReference type="ARBA" id="ARBA00022448"/>
    </source>
</evidence>
<gene>
    <name evidence="8" type="ORF">ACFQRG_04505</name>
</gene>
<evidence type="ECO:0000313" key="9">
    <source>
        <dbReference type="Proteomes" id="UP001596505"/>
    </source>
</evidence>
<proteinExistence type="predicted"/>
<dbReference type="PANTHER" id="PTHR11662">
    <property type="entry name" value="SOLUTE CARRIER FAMILY 17"/>
    <property type="match status" value="1"/>
</dbReference>
<evidence type="ECO:0000256" key="6">
    <source>
        <dbReference type="SAM" id="Phobius"/>
    </source>
</evidence>
<feature type="domain" description="Major facilitator superfamily (MFS) profile" evidence="7">
    <location>
        <begin position="27"/>
        <end position="434"/>
    </location>
</feature>
<name>A0ABW2PYD2_9BACL</name>